<evidence type="ECO:0000256" key="2">
    <source>
        <dbReference type="ARBA" id="ARBA00007907"/>
    </source>
</evidence>
<dbReference type="PANTHER" id="PTHR10993">
    <property type="entry name" value="OCTANOYLTRANSFERASE"/>
    <property type="match status" value="1"/>
</dbReference>
<dbReference type="HAMAP" id="MF_00013">
    <property type="entry name" value="LipB"/>
    <property type="match status" value="1"/>
</dbReference>
<dbReference type="NCBIfam" id="NF010925">
    <property type="entry name" value="PRK14345.1"/>
    <property type="match status" value="1"/>
</dbReference>
<evidence type="ECO:0000313" key="11">
    <source>
        <dbReference type="WBParaSite" id="SVE_0411900.1"/>
    </source>
</evidence>
<dbReference type="WBParaSite" id="SVE_0411900.1">
    <property type="protein sequence ID" value="SVE_0411900.1"/>
    <property type="gene ID" value="SVE_0411900"/>
</dbReference>
<evidence type="ECO:0000256" key="4">
    <source>
        <dbReference type="ARBA" id="ARBA00023315"/>
    </source>
</evidence>
<reference evidence="11" key="2">
    <citation type="submission" date="2015-08" db="UniProtKB">
        <authorList>
            <consortium name="WormBaseParasite"/>
        </authorList>
    </citation>
    <scope>IDENTIFICATION</scope>
</reference>
<dbReference type="GO" id="GO:0005739">
    <property type="term" value="C:mitochondrion"/>
    <property type="evidence" value="ECO:0007669"/>
    <property type="project" value="UniProtKB-SubCell"/>
</dbReference>
<dbReference type="InterPro" id="IPR045864">
    <property type="entry name" value="aa-tRNA-synth_II/BPL/LPL"/>
</dbReference>
<keyword evidence="4 5" id="KW-0012">Acyltransferase</keyword>
<comment type="subcellular location">
    <subcellularLocation>
        <location evidence="5">Mitochondrion</location>
    </subcellularLocation>
</comment>
<dbReference type="AlphaFoldDB" id="A0A0K0F5M7"/>
<organism evidence="10 11">
    <name type="scientific">Strongyloides venezuelensis</name>
    <name type="common">Threadworm</name>
    <dbReference type="NCBI Taxonomy" id="75913"/>
    <lineage>
        <taxon>Eukaryota</taxon>
        <taxon>Metazoa</taxon>
        <taxon>Ecdysozoa</taxon>
        <taxon>Nematoda</taxon>
        <taxon>Chromadorea</taxon>
        <taxon>Rhabditida</taxon>
        <taxon>Tylenchina</taxon>
        <taxon>Panagrolaimomorpha</taxon>
        <taxon>Strongyloidoidea</taxon>
        <taxon>Strongyloididae</taxon>
        <taxon>Strongyloides</taxon>
    </lineage>
</organism>
<dbReference type="GO" id="GO:0033819">
    <property type="term" value="F:lipoyl(octanoyl) transferase activity"/>
    <property type="evidence" value="ECO:0007669"/>
    <property type="project" value="UniProtKB-EC"/>
</dbReference>
<evidence type="ECO:0000256" key="6">
    <source>
        <dbReference type="PIRSR" id="PIRSR016262-1"/>
    </source>
</evidence>
<evidence type="ECO:0000256" key="7">
    <source>
        <dbReference type="PIRSR" id="PIRSR016262-2"/>
    </source>
</evidence>
<feature type="binding site" evidence="7">
    <location>
        <begin position="86"/>
        <end position="93"/>
    </location>
    <ligand>
        <name>substrate</name>
    </ligand>
</feature>
<evidence type="ECO:0000256" key="1">
    <source>
        <dbReference type="ARBA" id="ARBA00004821"/>
    </source>
</evidence>
<dbReference type="PROSITE" id="PS51733">
    <property type="entry name" value="BPL_LPL_CATALYTIC"/>
    <property type="match status" value="1"/>
</dbReference>
<evidence type="ECO:0000256" key="5">
    <source>
        <dbReference type="PIRNR" id="PIRNR016262"/>
    </source>
</evidence>
<proteinExistence type="inferred from homology"/>
<reference evidence="10" key="1">
    <citation type="submission" date="2014-07" db="EMBL/GenBank/DDBJ databases">
        <authorList>
            <person name="Martin A.A"/>
            <person name="De Silva N."/>
        </authorList>
    </citation>
    <scope>NUCLEOTIDE SEQUENCE</scope>
</reference>
<dbReference type="GO" id="GO:0009249">
    <property type="term" value="P:protein lipoylation"/>
    <property type="evidence" value="ECO:0007669"/>
    <property type="project" value="InterPro"/>
</dbReference>
<evidence type="ECO:0000256" key="3">
    <source>
        <dbReference type="ARBA" id="ARBA00022679"/>
    </source>
</evidence>
<dbReference type="PIRSF" id="PIRSF016262">
    <property type="entry name" value="LPLase"/>
    <property type="match status" value="1"/>
</dbReference>
<accession>A0A0K0F5M7</accession>
<dbReference type="InterPro" id="IPR020605">
    <property type="entry name" value="Octanoyltransferase_CS"/>
</dbReference>
<dbReference type="NCBIfam" id="TIGR00214">
    <property type="entry name" value="lipB"/>
    <property type="match status" value="1"/>
</dbReference>
<keyword evidence="5" id="KW-0496">Mitochondrion</keyword>
<dbReference type="InterPro" id="IPR004143">
    <property type="entry name" value="BPL_LPL_catalytic"/>
</dbReference>
<dbReference type="SUPFAM" id="SSF55681">
    <property type="entry name" value="Class II aaRS and biotin synthetases"/>
    <property type="match status" value="1"/>
</dbReference>
<dbReference type="STRING" id="75913.A0A0K0F5M7"/>
<evidence type="ECO:0000256" key="8">
    <source>
        <dbReference type="PIRSR" id="PIRSR016262-3"/>
    </source>
</evidence>
<dbReference type="Gene3D" id="3.30.930.10">
    <property type="entry name" value="Bira Bifunctional Protein, Domain 2"/>
    <property type="match status" value="1"/>
</dbReference>
<feature type="binding site" evidence="7">
    <location>
        <begin position="168"/>
        <end position="170"/>
    </location>
    <ligand>
        <name>substrate</name>
    </ligand>
</feature>
<feature type="binding site" evidence="7">
    <location>
        <begin position="181"/>
        <end position="183"/>
    </location>
    <ligand>
        <name>substrate</name>
    </ligand>
</feature>
<feature type="active site" description="Acyl-thioester intermediate" evidence="6">
    <location>
        <position position="199"/>
    </location>
</feature>
<dbReference type="PROSITE" id="PS01313">
    <property type="entry name" value="LIPB"/>
    <property type="match status" value="1"/>
</dbReference>
<comment type="similarity">
    <text evidence="2 5">Belongs to the LipB family.</text>
</comment>
<comment type="catalytic activity">
    <reaction evidence="5">
        <text>octanoyl-[ACP] + L-lysyl-[protein] = N(6)-octanoyl-L-lysyl-[protein] + holo-[ACP] + H(+)</text>
        <dbReference type="Rhea" id="RHEA:17665"/>
        <dbReference type="Rhea" id="RHEA-COMP:9636"/>
        <dbReference type="Rhea" id="RHEA-COMP:9685"/>
        <dbReference type="Rhea" id="RHEA-COMP:9752"/>
        <dbReference type="Rhea" id="RHEA-COMP:9928"/>
        <dbReference type="ChEBI" id="CHEBI:15378"/>
        <dbReference type="ChEBI" id="CHEBI:29969"/>
        <dbReference type="ChEBI" id="CHEBI:64479"/>
        <dbReference type="ChEBI" id="CHEBI:78463"/>
        <dbReference type="ChEBI" id="CHEBI:78809"/>
        <dbReference type="EC" id="2.3.1.181"/>
    </reaction>
</comment>
<feature type="domain" description="BPL/LPL catalytic" evidence="9">
    <location>
        <begin position="42"/>
        <end position="238"/>
    </location>
</feature>
<evidence type="ECO:0000259" key="9">
    <source>
        <dbReference type="PROSITE" id="PS51733"/>
    </source>
</evidence>
<evidence type="ECO:0000313" key="10">
    <source>
        <dbReference type="Proteomes" id="UP000035680"/>
    </source>
</evidence>
<dbReference type="EC" id="2.3.1.181" evidence="5"/>
<dbReference type="Proteomes" id="UP000035680">
    <property type="component" value="Unassembled WGS sequence"/>
</dbReference>
<keyword evidence="3 5" id="KW-0808">Transferase</keyword>
<comment type="function">
    <text evidence="5">Catalyzes the transfer of endogenously produced octanoic acid from octanoyl-acyl-carrier-protein onto the lipoyl domains of lipoate-dependent enzymes. Lipoyl-ACP can also act as a substrate although octanoyl-ACP is likely to be the physiological substrate.</text>
</comment>
<dbReference type="CDD" id="cd16444">
    <property type="entry name" value="LipB"/>
    <property type="match status" value="1"/>
</dbReference>
<keyword evidence="10" id="KW-1185">Reference proteome</keyword>
<feature type="site" description="Lowers pKa of active site Cys" evidence="8">
    <location>
        <position position="165"/>
    </location>
</feature>
<dbReference type="PANTHER" id="PTHR10993:SF7">
    <property type="entry name" value="LIPOYLTRANSFERASE 2, MITOCHONDRIAL-RELATED"/>
    <property type="match status" value="1"/>
</dbReference>
<protein>
    <recommendedName>
        <fullName evidence="5">Octanoyl-[acyl-carrier-protein]:protein N-octanoyltransferase LIPT2, mitochondrial</fullName>
        <ecNumber evidence="5">2.3.1.181</ecNumber>
    </recommendedName>
</protein>
<sequence>MISSTAKASKLQCVLTPIWLGRISYNEGIKLQNHYREEVKNNDRRCYLLLQEHHPVYTVGIRSHLYSTEEEERLKSLGAEFHRVGRGGLITFHGPGQIVGYPIVKISSLSVTPNNEYKNSNVGVKRYINLLEETIIQLCKEDFNIIDVGRSNINPGVWIDNEKRKICAMGVGFSHGISYHGFALNCNTDMKWFREITPCGLEGKEVTTLSNEIGRSIVIMDVLPKLIKKFSKVFEISSTDQLKCM</sequence>
<comment type="pathway">
    <text evidence="1 5">Protein modification; protein lipoylation via endogenous pathway; protein N(6)-(lipoyl)lysine from octanoyl-[acyl-carrier-protein]: step 1/2.</text>
</comment>
<dbReference type="InterPro" id="IPR000544">
    <property type="entry name" value="Octanoyltransferase"/>
</dbReference>
<dbReference type="UniPathway" id="UPA00538">
    <property type="reaction ID" value="UER00592"/>
</dbReference>
<dbReference type="Pfam" id="PF21948">
    <property type="entry name" value="LplA-B_cat"/>
    <property type="match status" value="1"/>
</dbReference>
<name>A0A0K0F5M7_STRVS</name>